<evidence type="ECO:0000256" key="3">
    <source>
        <dbReference type="ARBA" id="ARBA00023163"/>
    </source>
</evidence>
<dbReference type="RefSeq" id="WP_113694470.1">
    <property type="nucleotide sequence ID" value="NZ_CP015163.1"/>
</dbReference>
<dbReference type="InterPro" id="IPR001647">
    <property type="entry name" value="HTH_TetR"/>
</dbReference>
<keyword evidence="2 4" id="KW-0238">DNA-binding</keyword>
<dbReference type="Gene3D" id="1.10.357.10">
    <property type="entry name" value="Tetracycline Repressor, domain 2"/>
    <property type="match status" value="1"/>
</dbReference>
<evidence type="ECO:0000256" key="1">
    <source>
        <dbReference type="ARBA" id="ARBA00023015"/>
    </source>
</evidence>
<dbReference type="AlphaFoldDB" id="A0A344LAZ1"/>
<dbReference type="Pfam" id="PF16925">
    <property type="entry name" value="TetR_C_13"/>
    <property type="match status" value="1"/>
</dbReference>
<dbReference type="PROSITE" id="PS50977">
    <property type="entry name" value="HTH_TETR_2"/>
    <property type="match status" value="1"/>
</dbReference>
<dbReference type="OrthoDB" id="326421at2"/>
<dbReference type="Gene3D" id="1.10.10.60">
    <property type="entry name" value="Homeodomain-like"/>
    <property type="match status" value="1"/>
</dbReference>
<keyword evidence="1" id="KW-0805">Transcription regulation</keyword>
<name>A0A344LAZ1_9PSEU</name>
<dbReference type="SUPFAM" id="SSF48498">
    <property type="entry name" value="Tetracyclin repressor-like, C-terminal domain"/>
    <property type="match status" value="1"/>
</dbReference>
<keyword evidence="3" id="KW-0804">Transcription</keyword>
<sequence length="191" mass="20853">MPVDGRLARGDATRREVLRRAVDLASVEGLDGLSIGRLAGELGLSKSGVFAVFGSKEELQLAAIEAANAIFTEHVVDPVPASLTGPDRCRELCERWLDYSEARIFPGGCFFFHTCAEFDARDGRVHDALVARSRNWTRLLVESLDGVADAEQVVFEIEALARAANAFSVLYGDADAYRRARTGIRARLAQL</sequence>
<keyword evidence="7" id="KW-1185">Reference proteome</keyword>
<dbReference type="GO" id="GO:0003677">
    <property type="term" value="F:DNA binding"/>
    <property type="evidence" value="ECO:0007669"/>
    <property type="project" value="UniProtKB-UniRule"/>
</dbReference>
<feature type="domain" description="HTH tetR-type" evidence="5">
    <location>
        <begin position="11"/>
        <end position="71"/>
    </location>
</feature>
<proteinExistence type="predicted"/>
<evidence type="ECO:0000259" key="5">
    <source>
        <dbReference type="PROSITE" id="PS50977"/>
    </source>
</evidence>
<dbReference type="PANTHER" id="PTHR47506">
    <property type="entry name" value="TRANSCRIPTIONAL REGULATORY PROTEIN"/>
    <property type="match status" value="1"/>
</dbReference>
<reference evidence="6 7" key="1">
    <citation type="submission" date="2016-04" db="EMBL/GenBank/DDBJ databases">
        <title>Complete genome sequence and analysis of deep-sea sediment isolate, Amycolatopsis sp. WP1.</title>
        <authorList>
            <person name="Wang H."/>
            <person name="Chen S."/>
            <person name="Wu Q."/>
        </authorList>
    </citation>
    <scope>NUCLEOTIDE SEQUENCE [LARGE SCALE GENOMIC DNA]</scope>
    <source>
        <strain evidence="6 7">WP1</strain>
    </source>
</reference>
<evidence type="ECO:0000313" key="6">
    <source>
        <dbReference type="EMBL" id="AXB45215.1"/>
    </source>
</evidence>
<dbReference type="SUPFAM" id="SSF46689">
    <property type="entry name" value="Homeodomain-like"/>
    <property type="match status" value="1"/>
</dbReference>
<dbReference type="EMBL" id="CP015163">
    <property type="protein sequence ID" value="AXB45215.1"/>
    <property type="molecule type" value="Genomic_DNA"/>
</dbReference>
<dbReference type="InterPro" id="IPR036271">
    <property type="entry name" value="Tet_transcr_reg_TetR-rel_C_sf"/>
</dbReference>
<dbReference type="Pfam" id="PF00440">
    <property type="entry name" value="TetR_N"/>
    <property type="match status" value="1"/>
</dbReference>
<feature type="DNA-binding region" description="H-T-H motif" evidence="4">
    <location>
        <begin position="34"/>
        <end position="53"/>
    </location>
</feature>
<organism evidence="6 7">
    <name type="scientific">Amycolatopsis albispora</name>
    <dbReference type="NCBI Taxonomy" id="1804986"/>
    <lineage>
        <taxon>Bacteria</taxon>
        <taxon>Bacillati</taxon>
        <taxon>Actinomycetota</taxon>
        <taxon>Actinomycetes</taxon>
        <taxon>Pseudonocardiales</taxon>
        <taxon>Pseudonocardiaceae</taxon>
        <taxon>Amycolatopsis</taxon>
    </lineage>
</organism>
<evidence type="ECO:0000256" key="4">
    <source>
        <dbReference type="PROSITE-ProRule" id="PRU00335"/>
    </source>
</evidence>
<dbReference type="InterPro" id="IPR011075">
    <property type="entry name" value="TetR_C"/>
</dbReference>
<dbReference type="InterPro" id="IPR009057">
    <property type="entry name" value="Homeodomain-like_sf"/>
</dbReference>
<dbReference type="Proteomes" id="UP000250434">
    <property type="component" value="Chromosome"/>
</dbReference>
<evidence type="ECO:0000256" key="2">
    <source>
        <dbReference type="ARBA" id="ARBA00023125"/>
    </source>
</evidence>
<gene>
    <name evidence="6" type="ORF">A4R43_24170</name>
</gene>
<dbReference type="PANTHER" id="PTHR47506:SF6">
    <property type="entry name" value="HTH-TYPE TRANSCRIPTIONAL REPRESSOR NEMR"/>
    <property type="match status" value="1"/>
</dbReference>
<protein>
    <submittedName>
        <fullName evidence="6">TetR family transcriptional regulator</fullName>
    </submittedName>
</protein>
<accession>A0A344LAZ1</accession>
<evidence type="ECO:0000313" key="7">
    <source>
        <dbReference type="Proteomes" id="UP000250434"/>
    </source>
</evidence>
<dbReference type="KEGG" id="aab:A4R43_24170"/>